<feature type="compositionally biased region" description="Basic and acidic residues" evidence="7">
    <location>
        <begin position="458"/>
        <end position="467"/>
    </location>
</feature>
<accession>A0A7R9QAF8</accession>
<evidence type="ECO:0000256" key="6">
    <source>
        <dbReference type="ARBA" id="ARBA00046368"/>
    </source>
</evidence>
<feature type="region of interest" description="Disordered" evidence="7">
    <location>
        <begin position="399"/>
        <end position="420"/>
    </location>
</feature>
<dbReference type="EMBL" id="OC915101">
    <property type="protein sequence ID" value="CAD7638646.1"/>
    <property type="molecule type" value="Genomic_DNA"/>
</dbReference>
<dbReference type="Gene3D" id="2.40.100.10">
    <property type="entry name" value="Cyclophilin-like"/>
    <property type="match status" value="1"/>
</dbReference>
<dbReference type="OrthoDB" id="442970at2759"/>
<comment type="similarity">
    <text evidence="2">Belongs to the cyclophilin-type PPIase family.</text>
</comment>
<evidence type="ECO:0000313" key="10">
    <source>
        <dbReference type="Proteomes" id="UP000728032"/>
    </source>
</evidence>
<dbReference type="InterPro" id="IPR020892">
    <property type="entry name" value="Cyclophilin-type_PPIase_CS"/>
</dbReference>
<dbReference type="PANTHER" id="PTHR45625">
    <property type="entry name" value="PEPTIDYL-PROLYL CIS-TRANS ISOMERASE-RELATED"/>
    <property type="match status" value="1"/>
</dbReference>
<evidence type="ECO:0000259" key="8">
    <source>
        <dbReference type="PROSITE" id="PS50072"/>
    </source>
</evidence>
<evidence type="ECO:0000313" key="9">
    <source>
        <dbReference type="EMBL" id="CAD7638646.1"/>
    </source>
</evidence>
<evidence type="ECO:0000256" key="5">
    <source>
        <dbReference type="ARBA" id="ARBA00042090"/>
    </source>
</evidence>
<feature type="compositionally biased region" description="Basic and acidic residues" evidence="7">
    <location>
        <begin position="258"/>
        <end position="277"/>
    </location>
</feature>
<dbReference type="AlphaFoldDB" id="A0A7R9QAF8"/>
<dbReference type="PRINTS" id="PR00153">
    <property type="entry name" value="CSAPPISMRASE"/>
</dbReference>
<name>A0A7R9QAF8_9ACAR</name>
<dbReference type="SUPFAM" id="SSF50891">
    <property type="entry name" value="Cyclophilin-like"/>
    <property type="match status" value="1"/>
</dbReference>
<comment type="subunit">
    <text evidence="6">Part of the activated spliceosome B/catalytic step 1 spliceosome, one of the forms of the spliceosome which has a well-formed active site but still cannot catalyze the branching reaction and is composed at least of 52 proteins, the U2, U5 and U6 snRNAs and the pre-mRNA. Recruited during early steps of activated spliceosome B maturation, it is probably one of the first proteins released from this complex as he matures to the spliceosome C complex. Component of the minor spliceosome, which splices U12-type introns.</text>
</comment>
<sequence>MSNIYIQEPPTNGKVLLKTSVGDIDIELWSRECPKACRNFIQLCLEGYYDNNIFHRLVKGFIVQTGDPTGTGMGGESAFGQPFKDEFHSRLRFVRRGLVAMANSGVKDDNTSQFFFTLDSCPELQNKHTIFGKVTGNTIYNMIKLDESQVDQNERPLFPHKINSTEILLNPFPDIVPRMKEKKVEKVEEKSKSKATKNFSLLSFGEEAEEEEEEVMKTAQEFRGKSKSSHDLLKDDPKLSALPAVDTNELMTSDEDIEDKKDNQTEDSSEQKSERLDRIKAKLKKGVKEEKTEEILDKDEEEFFENEKRLKLEKQDSCPLLKVRDEFKALKRQMCAELKKKCEKVTKCKIYDNPAVQEFIEEAKKYKEASSNLPKKGCPKRESLCMQLLEKFKTRLLTTKERKTSESEEKEGNTSSDWLSHHLQCQKEETILAKDANLRNEEDWYDIYDPRNPINKRRREEGLEKNVKKPRVK</sequence>
<gene>
    <name evidence="9" type="ORF">ONB1V03_LOCUS1518</name>
</gene>
<evidence type="ECO:0000256" key="3">
    <source>
        <dbReference type="ARBA" id="ARBA00023242"/>
    </source>
</evidence>
<evidence type="ECO:0000256" key="4">
    <source>
        <dbReference type="ARBA" id="ARBA00040027"/>
    </source>
</evidence>
<feature type="domain" description="PPIase cyclophilin-type" evidence="8">
    <location>
        <begin position="19"/>
        <end position="167"/>
    </location>
</feature>
<dbReference type="InterPro" id="IPR029000">
    <property type="entry name" value="Cyclophilin-like_dom_sf"/>
</dbReference>
<dbReference type="CDD" id="cd01925">
    <property type="entry name" value="cyclophilin_CeCYP16-like"/>
    <property type="match status" value="1"/>
</dbReference>
<dbReference type="GO" id="GO:0003755">
    <property type="term" value="F:peptidyl-prolyl cis-trans isomerase activity"/>
    <property type="evidence" value="ECO:0007669"/>
    <property type="project" value="InterPro"/>
</dbReference>
<feature type="compositionally biased region" description="Basic and acidic residues" evidence="7">
    <location>
        <begin position="220"/>
        <end position="238"/>
    </location>
</feature>
<dbReference type="PROSITE" id="PS00170">
    <property type="entry name" value="CSA_PPIASE_1"/>
    <property type="match status" value="1"/>
</dbReference>
<dbReference type="GO" id="GO:0006457">
    <property type="term" value="P:protein folding"/>
    <property type="evidence" value="ECO:0007669"/>
    <property type="project" value="InterPro"/>
</dbReference>
<feature type="region of interest" description="Disordered" evidence="7">
    <location>
        <begin position="447"/>
        <end position="473"/>
    </location>
</feature>
<feature type="region of interest" description="Disordered" evidence="7">
    <location>
        <begin position="220"/>
        <end position="277"/>
    </location>
</feature>
<proteinExistence type="inferred from homology"/>
<comment type="subcellular location">
    <subcellularLocation>
        <location evidence="1">Nucleus</location>
    </subcellularLocation>
</comment>
<evidence type="ECO:0000256" key="2">
    <source>
        <dbReference type="ARBA" id="ARBA00007365"/>
    </source>
</evidence>
<evidence type="ECO:0000256" key="7">
    <source>
        <dbReference type="SAM" id="MobiDB-lite"/>
    </source>
</evidence>
<organism evidence="9">
    <name type="scientific">Oppiella nova</name>
    <dbReference type="NCBI Taxonomy" id="334625"/>
    <lineage>
        <taxon>Eukaryota</taxon>
        <taxon>Metazoa</taxon>
        <taxon>Ecdysozoa</taxon>
        <taxon>Arthropoda</taxon>
        <taxon>Chelicerata</taxon>
        <taxon>Arachnida</taxon>
        <taxon>Acari</taxon>
        <taxon>Acariformes</taxon>
        <taxon>Sarcoptiformes</taxon>
        <taxon>Oribatida</taxon>
        <taxon>Brachypylina</taxon>
        <taxon>Oppioidea</taxon>
        <taxon>Oppiidae</taxon>
        <taxon>Oppiella</taxon>
    </lineage>
</organism>
<dbReference type="PROSITE" id="PS50072">
    <property type="entry name" value="CSA_PPIASE_2"/>
    <property type="match status" value="1"/>
</dbReference>
<dbReference type="InterPro" id="IPR002130">
    <property type="entry name" value="Cyclophilin-type_PPIase_dom"/>
</dbReference>
<feature type="compositionally biased region" description="Basic and acidic residues" evidence="7">
    <location>
        <begin position="399"/>
        <end position="412"/>
    </location>
</feature>
<protein>
    <recommendedName>
        <fullName evidence="4">Spliceosome-associated protein CWC27 homolog</fullName>
    </recommendedName>
    <alternativeName>
        <fullName evidence="5">Probable inactive peptidyl-prolyl cis-trans isomerase CWC27 homolog</fullName>
    </alternativeName>
</protein>
<keyword evidence="10" id="KW-1185">Reference proteome</keyword>
<reference evidence="9" key="1">
    <citation type="submission" date="2020-11" db="EMBL/GenBank/DDBJ databases">
        <authorList>
            <person name="Tran Van P."/>
        </authorList>
    </citation>
    <scope>NUCLEOTIDE SEQUENCE</scope>
</reference>
<keyword evidence="3" id="KW-0539">Nucleus</keyword>
<dbReference type="Pfam" id="PF00160">
    <property type="entry name" value="Pro_isomerase"/>
    <property type="match status" value="1"/>
</dbReference>
<dbReference type="EMBL" id="CAJPVJ010000276">
    <property type="protein sequence ID" value="CAG2161917.1"/>
    <property type="molecule type" value="Genomic_DNA"/>
</dbReference>
<evidence type="ECO:0000256" key="1">
    <source>
        <dbReference type="ARBA" id="ARBA00004123"/>
    </source>
</evidence>
<dbReference type="GO" id="GO:0071013">
    <property type="term" value="C:catalytic step 2 spliceosome"/>
    <property type="evidence" value="ECO:0007669"/>
    <property type="project" value="TreeGrafter"/>
</dbReference>
<dbReference type="InterPro" id="IPR044666">
    <property type="entry name" value="Cyclophilin_A-like"/>
</dbReference>
<dbReference type="PANTHER" id="PTHR45625:SF6">
    <property type="entry name" value="SPLICEOSOME-ASSOCIATED PROTEIN CWC27 HOMOLOG"/>
    <property type="match status" value="1"/>
</dbReference>
<dbReference type="FunFam" id="2.40.100.10:FF:000007">
    <property type="entry name" value="Peptidyl-prolyl cis-trans isomerase CWC27 homolog"/>
    <property type="match status" value="1"/>
</dbReference>
<dbReference type="Proteomes" id="UP000728032">
    <property type="component" value="Unassembled WGS sequence"/>
</dbReference>